<sequence>MAVAAPVLMRRYSEEERETNYKKYKQNKKNDNTLLMLNKSTKAGIYYGYMEYYVYYNHGIYLTDYKIYDTSDNIDKIISGIQNILIWAIENKSLINLLLYQVENIDPQLVSYDIIKSFNFPWCKIKINGKNKNICSFCGDENLFKEMYQKIDLLNDYEKYHNHVKALNKSDLKNLFEKVFNKRVPFILNKRSRMIKELTNQKKFELIETYRQP</sequence>
<dbReference type="EMBL" id="KY523104">
    <property type="protein sequence ID" value="QKU35927.1"/>
    <property type="molecule type" value="Genomic_DNA"/>
</dbReference>
<dbReference type="KEGG" id="vg:80519375"/>
<proteinExistence type="predicted"/>
<protein>
    <submittedName>
        <fullName evidence="1">Uncharacterized protein</fullName>
    </submittedName>
</protein>
<dbReference type="RefSeq" id="YP_010782611.1">
    <property type="nucleotide sequence ID" value="NC_075039.1"/>
</dbReference>
<accession>A0A6N1NUD0</accession>
<name>A0A6N1NUD0_9VIRU</name>
<reference evidence="1" key="1">
    <citation type="submission" date="2017-01" db="EMBL/GenBank/DDBJ databases">
        <authorList>
            <person name="Assis F.L."/>
            <person name="Abrahao J.S."/>
            <person name="Silva L."/>
            <person name="Khalil J.B."/>
            <person name="Rodrigues R."/>
            <person name="Silva L.S."/>
            <person name="Arantes T."/>
            <person name="Boratto P."/>
            <person name="Andrade M."/>
            <person name="Kroon E.G."/>
            <person name="Ribeiro B."/>
            <person name="Bergier I."/>
            <person name="Seligmann H."/>
            <person name="Ghigo E."/>
            <person name="Colson P."/>
            <person name="Levasseur A."/>
            <person name="Raoult D."/>
            <person name="Scola B.L."/>
        </authorList>
    </citation>
    <scope>NUCLEOTIDE SEQUENCE</scope>
    <source>
        <strain evidence="1">Soda lake</strain>
    </source>
</reference>
<organism evidence="1">
    <name type="scientific">Tupanvirus soda lake</name>
    <dbReference type="NCBI Taxonomy" id="2126985"/>
    <lineage>
        <taxon>Viruses</taxon>
        <taxon>Varidnaviria</taxon>
        <taxon>Bamfordvirae</taxon>
        <taxon>Nucleocytoviricota</taxon>
        <taxon>Megaviricetes</taxon>
        <taxon>Imitervirales</taxon>
        <taxon>Mimiviridae</taxon>
        <taxon>Megamimivirinae</taxon>
        <taxon>Tupanvirus</taxon>
        <taxon>Tupanvirus salinum</taxon>
    </lineage>
</organism>
<reference evidence="1" key="2">
    <citation type="journal article" date="2018" name="Nat. Commun.">
        <title>Tailed giant Tupanvirus possesses the most complete translational apparatus of the known virosphere.</title>
        <authorList>
            <person name="Abrahao J."/>
            <person name="Silva L."/>
            <person name="Silva L.S."/>
            <person name="Khalil J.Y.B."/>
            <person name="Rodrigues R."/>
            <person name="Arantes T."/>
            <person name="Assis F."/>
            <person name="Boratto P."/>
            <person name="Andrade M."/>
            <person name="Kroon E.G."/>
            <person name="Ribeiro B."/>
            <person name="Bergier I."/>
            <person name="Seligmann H."/>
            <person name="Ghigo E."/>
            <person name="Colson P."/>
            <person name="Levasseur A."/>
            <person name="Kroemer G."/>
            <person name="Raoult D."/>
            <person name="La Scola B."/>
        </authorList>
    </citation>
    <scope>NUCLEOTIDE SEQUENCE [LARGE SCALE GENOMIC DNA]</scope>
    <source>
        <strain evidence="1">Soda lake</strain>
    </source>
</reference>
<dbReference type="GeneID" id="80519375"/>
<evidence type="ECO:0000313" key="1">
    <source>
        <dbReference type="EMBL" id="QKU35927.1"/>
    </source>
</evidence>